<name>A0A1Y1YTL0_9PLEO</name>
<comment type="caution">
    <text evidence="1">The sequence shown here is derived from an EMBL/GenBank/DDBJ whole genome shotgun (WGS) entry which is preliminary data.</text>
</comment>
<dbReference type="EMBL" id="MCFA01000177">
    <property type="protein sequence ID" value="ORY00905.1"/>
    <property type="molecule type" value="Genomic_DNA"/>
</dbReference>
<evidence type="ECO:0000313" key="1">
    <source>
        <dbReference type="EMBL" id="ORY00905.1"/>
    </source>
</evidence>
<reference evidence="1 2" key="1">
    <citation type="submission" date="2016-07" db="EMBL/GenBank/DDBJ databases">
        <title>Pervasive Adenine N6-methylation of Active Genes in Fungi.</title>
        <authorList>
            <consortium name="DOE Joint Genome Institute"/>
            <person name="Mondo S.J."/>
            <person name="Dannebaum R.O."/>
            <person name="Kuo R.C."/>
            <person name="Labutti K."/>
            <person name="Haridas S."/>
            <person name="Kuo A."/>
            <person name="Salamov A."/>
            <person name="Ahrendt S.R."/>
            <person name="Lipzen A."/>
            <person name="Sullivan W."/>
            <person name="Andreopoulos W.B."/>
            <person name="Clum A."/>
            <person name="Lindquist E."/>
            <person name="Daum C."/>
            <person name="Ramamoorthy G.K."/>
            <person name="Gryganskyi A."/>
            <person name="Culley D."/>
            <person name="Magnuson J.K."/>
            <person name="James T.Y."/>
            <person name="O'Malley M.A."/>
            <person name="Stajich J.E."/>
            <person name="Spatafora J.W."/>
            <person name="Visel A."/>
            <person name="Grigoriev I.V."/>
        </authorList>
    </citation>
    <scope>NUCLEOTIDE SEQUENCE [LARGE SCALE GENOMIC DNA]</scope>
    <source>
        <strain evidence="1 2">CBS 115471</strain>
    </source>
</reference>
<evidence type="ECO:0000313" key="2">
    <source>
        <dbReference type="Proteomes" id="UP000193144"/>
    </source>
</evidence>
<dbReference type="AlphaFoldDB" id="A0A1Y1YTL0"/>
<sequence>MSLETQNKIARRSAQPIERVKALVCEECWTNCFDNVGFEKLGRREVSSFTYTRKKPLSPSEENCPWCSHLFSCHHCQSTSLKEGRPDQRSPGPHTIEIHFENGGKFTAFGSNVYCIRFVCGSTTYALPPQNMFTQNSDIAAQQVTVRTLETNLSPANTREPISQWLKSCAGNQCCPEDISLPLPTRMIEVATPRLVVTNGELGKYAALSSVA</sequence>
<proteinExistence type="predicted"/>
<dbReference type="Proteomes" id="UP000193144">
    <property type="component" value="Unassembled WGS sequence"/>
</dbReference>
<accession>A0A1Y1YTL0</accession>
<gene>
    <name evidence="1" type="ORF">BCR34DRAFT_592451</name>
</gene>
<organism evidence="1 2">
    <name type="scientific">Clohesyomyces aquaticus</name>
    <dbReference type="NCBI Taxonomy" id="1231657"/>
    <lineage>
        <taxon>Eukaryota</taxon>
        <taxon>Fungi</taxon>
        <taxon>Dikarya</taxon>
        <taxon>Ascomycota</taxon>
        <taxon>Pezizomycotina</taxon>
        <taxon>Dothideomycetes</taxon>
        <taxon>Pleosporomycetidae</taxon>
        <taxon>Pleosporales</taxon>
        <taxon>Lindgomycetaceae</taxon>
        <taxon>Clohesyomyces</taxon>
    </lineage>
</organism>
<keyword evidence="2" id="KW-1185">Reference proteome</keyword>
<protein>
    <submittedName>
        <fullName evidence="1">Uncharacterized protein</fullName>
    </submittedName>
</protein>